<dbReference type="AlphaFoldDB" id="A0A386UL93"/>
<organism evidence="1 2">
    <name type="scientific">Paracoccus yeei</name>
    <dbReference type="NCBI Taxonomy" id="147645"/>
    <lineage>
        <taxon>Bacteria</taxon>
        <taxon>Pseudomonadati</taxon>
        <taxon>Pseudomonadota</taxon>
        <taxon>Alphaproteobacteria</taxon>
        <taxon>Rhodobacterales</taxon>
        <taxon>Paracoccaceae</taxon>
        <taxon>Paracoccus</taxon>
    </lineage>
</organism>
<dbReference type="Proteomes" id="UP000272010">
    <property type="component" value="Chromosome"/>
</dbReference>
<evidence type="ECO:0008006" key="3">
    <source>
        <dbReference type="Google" id="ProtNLM"/>
    </source>
</evidence>
<protein>
    <recommendedName>
        <fullName evidence="3">Phage gp6-like head-tail connector protein</fullName>
    </recommendedName>
</protein>
<proteinExistence type="predicted"/>
<evidence type="ECO:0000313" key="1">
    <source>
        <dbReference type="EMBL" id="AYF01276.1"/>
    </source>
</evidence>
<dbReference type="InterPro" id="IPR021146">
    <property type="entry name" value="Phage_gp6-like_head-tail"/>
</dbReference>
<dbReference type="CDD" id="cd08054">
    <property type="entry name" value="gp6"/>
    <property type="match status" value="1"/>
</dbReference>
<dbReference type="NCBIfam" id="TIGR01560">
    <property type="entry name" value="put_DNA_pack"/>
    <property type="match status" value="1"/>
</dbReference>
<dbReference type="EMBL" id="CP031078">
    <property type="protein sequence ID" value="AYF01276.1"/>
    <property type="molecule type" value="Genomic_DNA"/>
</dbReference>
<dbReference type="Pfam" id="PF05135">
    <property type="entry name" value="Phage_connect_1"/>
    <property type="match status" value="1"/>
</dbReference>
<dbReference type="RefSeq" id="WP_120441684.1">
    <property type="nucleotide sequence ID" value="NZ_CAJGAB010000011.1"/>
</dbReference>
<dbReference type="Gene3D" id="1.10.3230.30">
    <property type="entry name" value="Phage gp6-like head-tail connector protein"/>
    <property type="match status" value="1"/>
</dbReference>
<accession>A0A386UL93</accession>
<sequence>MIISLGEMRDDLRVTSDAEDAQILSYMQAAQSMIEGWIGRPVYRSIEDLPLVGAPDYDPYQIVADGAIVVALKKLVNSMYDEERGASGSTSEDAVPPASVRALLARYRVFYRLPVVPISGVL</sequence>
<reference evidence="2" key="1">
    <citation type="submission" date="2018-07" db="EMBL/GenBank/DDBJ databases">
        <title>Genome Structure of the Opportunistic Pathogen Paracoccus yeei (Alphaproteobacteria) and Identification of Putative Virulence Factors.</title>
        <authorList>
            <person name="Lasek R."/>
            <person name="Szuplewska M."/>
            <person name="Mitura M."/>
            <person name="Decewicz P."/>
            <person name="Chmielowska C."/>
            <person name="Pawlot A."/>
            <person name="Sentkowska D."/>
            <person name="Czarnecki J."/>
            <person name="Bartosik D."/>
        </authorList>
    </citation>
    <scope>NUCLEOTIDE SEQUENCE [LARGE SCALE GENOMIC DNA]</scope>
    <source>
        <strain evidence="2">CCUG 32053</strain>
    </source>
</reference>
<dbReference type="InterPro" id="IPR006450">
    <property type="entry name" value="Phage_HK97_gp6-like"/>
</dbReference>
<gene>
    <name evidence="1" type="ORF">PY32053_01649</name>
</gene>
<evidence type="ECO:0000313" key="2">
    <source>
        <dbReference type="Proteomes" id="UP000272010"/>
    </source>
</evidence>
<name>A0A386UL93_9RHOB</name>